<organism evidence="2">
    <name type="scientific">viral metagenome</name>
    <dbReference type="NCBI Taxonomy" id="1070528"/>
    <lineage>
        <taxon>unclassified sequences</taxon>
        <taxon>metagenomes</taxon>
        <taxon>organismal metagenomes</taxon>
    </lineage>
</organism>
<evidence type="ECO:0000313" key="2">
    <source>
        <dbReference type="EMBL" id="QHT87142.1"/>
    </source>
</evidence>
<protein>
    <submittedName>
        <fullName evidence="2">Uncharacterized protein</fullName>
    </submittedName>
</protein>
<reference evidence="2" key="1">
    <citation type="journal article" date="2020" name="Nature">
        <title>Giant virus diversity and host interactions through global metagenomics.</title>
        <authorList>
            <person name="Schulz F."/>
            <person name="Roux S."/>
            <person name="Paez-Espino D."/>
            <person name="Jungbluth S."/>
            <person name="Walsh D.A."/>
            <person name="Denef V.J."/>
            <person name="McMahon K.D."/>
            <person name="Konstantinidis K.T."/>
            <person name="Eloe-Fadrosh E.A."/>
            <person name="Kyrpides N.C."/>
            <person name="Woyke T."/>
        </authorList>
    </citation>
    <scope>NUCLEOTIDE SEQUENCE</scope>
    <source>
        <strain evidence="2">GVMAG-M-3300023184-190</strain>
    </source>
</reference>
<name>A0A6C0I2Z0_9ZZZZ</name>
<proteinExistence type="predicted"/>
<sequence length="370" mass="43649">MNLLTYFFGTEDKKTPKEKMEKKMIPTIVTRLQDPEIKDKDKIEYIKILILSAKPLVENSFVPFNTGTLDVLHQVFKKMYPVKKAYDKHKEMYLDNKDYEEGIKKWSGIYADVMNEEVSAIIETMRDGKDERLRIFRESLVEFNEKMNAVSTKIYETRIKKQEEELRKLREQQEKHGKRARKAGLIVGMQAIDKELQEEYISVLEEGIILFYGNSDKYILLKNSTIVANEKIINYYEFFETLRRMLDRGVVDATGIEDCGPLCEFVTDAEKVRNVYSSWLNRMFIGEFDEVCKEIFGISCQDKLEELELLRDFEVKNWNVAGNANMDEIHLEQEGGKKWSNKYKKTINCKRPKGFSQKQYCKTRKQCKKR</sequence>
<evidence type="ECO:0000256" key="1">
    <source>
        <dbReference type="SAM" id="Coils"/>
    </source>
</evidence>
<dbReference type="AlphaFoldDB" id="A0A6C0I2Z0"/>
<feature type="coiled-coil region" evidence="1">
    <location>
        <begin position="152"/>
        <end position="179"/>
    </location>
</feature>
<accession>A0A6C0I2Z0</accession>
<dbReference type="EMBL" id="MN740084">
    <property type="protein sequence ID" value="QHT87142.1"/>
    <property type="molecule type" value="Genomic_DNA"/>
</dbReference>
<keyword evidence="1" id="KW-0175">Coiled coil</keyword>